<feature type="domain" description="OBG-type G" evidence="12">
    <location>
        <begin position="160"/>
        <end position="333"/>
    </location>
</feature>
<accession>A0A4R1NNU4</accession>
<evidence type="ECO:0000256" key="11">
    <source>
        <dbReference type="SAM" id="MobiDB-lite"/>
    </source>
</evidence>
<dbReference type="GO" id="GO:0003924">
    <property type="term" value="F:GTPase activity"/>
    <property type="evidence" value="ECO:0007669"/>
    <property type="project" value="UniProtKB-UniRule"/>
</dbReference>
<dbReference type="InterPro" id="IPR006074">
    <property type="entry name" value="GTP1-OBG_CS"/>
</dbReference>
<evidence type="ECO:0000256" key="6">
    <source>
        <dbReference type="ARBA" id="ARBA00022741"/>
    </source>
</evidence>
<dbReference type="GO" id="GO:0005737">
    <property type="term" value="C:cytoplasm"/>
    <property type="evidence" value="ECO:0007669"/>
    <property type="project" value="UniProtKB-SubCell"/>
</dbReference>
<dbReference type="InterPro" id="IPR045086">
    <property type="entry name" value="OBG_GTPase"/>
</dbReference>
<feature type="region of interest" description="Disordered" evidence="11">
    <location>
        <begin position="364"/>
        <end position="392"/>
    </location>
</feature>
<dbReference type="InterPro" id="IPR027417">
    <property type="entry name" value="P-loop_NTPase"/>
</dbReference>
<evidence type="ECO:0000259" key="12">
    <source>
        <dbReference type="PROSITE" id="PS51710"/>
    </source>
</evidence>
<evidence type="ECO:0000256" key="10">
    <source>
        <dbReference type="HAMAP-Rule" id="MF_01454"/>
    </source>
</evidence>
<dbReference type="PANTHER" id="PTHR11702:SF31">
    <property type="entry name" value="MITOCHONDRIAL RIBOSOME-ASSOCIATED GTPASE 2"/>
    <property type="match status" value="1"/>
</dbReference>
<evidence type="ECO:0000256" key="4">
    <source>
        <dbReference type="ARBA" id="ARBA00022490"/>
    </source>
</evidence>
<dbReference type="NCBIfam" id="NF008956">
    <property type="entry name" value="PRK12299.1"/>
    <property type="match status" value="1"/>
</dbReference>
<comment type="caution">
    <text evidence="14">The sequence shown here is derived from an EMBL/GenBank/DDBJ whole genome shotgun (WGS) entry which is preliminary data.</text>
</comment>
<comment type="similarity">
    <text evidence="3 10">Belongs to the TRAFAC class OBG-HflX-like GTPase superfamily. OBG GTPase family.</text>
</comment>
<dbReference type="Pfam" id="PF01926">
    <property type="entry name" value="MMR_HSR1"/>
    <property type="match status" value="1"/>
</dbReference>
<keyword evidence="15" id="KW-1185">Reference proteome</keyword>
<dbReference type="SUPFAM" id="SSF52540">
    <property type="entry name" value="P-loop containing nucleoside triphosphate hydrolases"/>
    <property type="match status" value="1"/>
</dbReference>
<feature type="binding site" evidence="10">
    <location>
        <position position="193"/>
    </location>
    <ligand>
        <name>Mg(2+)</name>
        <dbReference type="ChEBI" id="CHEBI:18420"/>
    </ligand>
</feature>
<comment type="subunit">
    <text evidence="10">Monomer.</text>
</comment>
<evidence type="ECO:0000256" key="7">
    <source>
        <dbReference type="ARBA" id="ARBA00022801"/>
    </source>
</evidence>
<keyword evidence="4 10" id="KW-0963">Cytoplasm</keyword>
<keyword evidence="6 10" id="KW-0547">Nucleotide-binding</keyword>
<evidence type="ECO:0000256" key="5">
    <source>
        <dbReference type="ARBA" id="ARBA00022723"/>
    </source>
</evidence>
<keyword evidence="8 10" id="KW-0460">Magnesium</keyword>
<dbReference type="EMBL" id="SJOI01000001">
    <property type="protein sequence ID" value="TCL06396.1"/>
    <property type="molecule type" value="Genomic_DNA"/>
</dbReference>
<dbReference type="PRINTS" id="PR00326">
    <property type="entry name" value="GTP1OBG"/>
</dbReference>
<feature type="compositionally biased region" description="Acidic residues" evidence="11">
    <location>
        <begin position="364"/>
        <end position="386"/>
    </location>
</feature>
<protein>
    <recommendedName>
        <fullName evidence="10">GTPase Obg</fullName>
        <ecNumber evidence="10">3.6.5.-</ecNumber>
    </recommendedName>
    <alternativeName>
        <fullName evidence="10">GTP-binding protein Obg</fullName>
    </alternativeName>
</protein>
<dbReference type="PANTHER" id="PTHR11702">
    <property type="entry name" value="DEVELOPMENTALLY REGULATED GTP-BINDING PROTEIN-RELATED"/>
    <property type="match status" value="1"/>
</dbReference>
<feature type="binding site" evidence="10">
    <location>
        <position position="173"/>
    </location>
    <ligand>
        <name>Mg(2+)</name>
        <dbReference type="ChEBI" id="CHEBI:18420"/>
    </ligand>
</feature>
<dbReference type="PROSITE" id="PS00905">
    <property type="entry name" value="GTP1_OBG"/>
    <property type="match status" value="1"/>
</dbReference>
<dbReference type="GO" id="GO:0042254">
    <property type="term" value="P:ribosome biogenesis"/>
    <property type="evidence" value="ECO:0007669"/>
    <property type="project" value="UniProtKB-UniRule"/>
</dbReference>
<dbReference type="SUPFAM" id="SSF82051">
    <property type="entry name" value="Obg GTP-binding protein N-terminal domain"/>
    <property type="match status" value="1"/>
</dbReference>
<comment type="subcellular location">
    <subcellularLocation>
        <location evidence="2 10">Cytoplasm</location>
    </subcellularLocation>
</comment>
<dbReference type="GO" id="GO:0000287">
    <property type="term" value="F:magnesium ion binding"/>
    <property type="evidence" value="ECO:0007669"/>
    <property type="project" value="InterPro"/>
</dbReference>
<evidence type="ECO:0000256" key="3">
    <source>
        <dbReference type="ARBA" id="ARBA00007699"/>
    </source>
</evidence>
<evidence type="ECO:0000313" key="15">
    <source>
        <dbReference type="Proteomes" id="UP000294555"/>
    </source>
</evidence>
<dbReference type="PROSITE" id="PS51710">
    <property type="entry name" value="G_OBG"/>
    <property type="match status" value="1"/>
</dbReference>
<feature type="domain" description="Obg" evidence="13">
    <location>
        <begin position="1"/>
        <end position="159"/>
    </location>
</feature>
<evidence type="ECO:0000259" key="13">
    <source>
        <dbReference type="PROSITE" id="PS51883"/>
    </source>
</evidence>
<dbReference type="InterPro" id="IPR031167">
    <property type="entry name" value="G_OBG"/>
</dbReference>
<dbReference type="InterPro" id="IPR036726">
    <property type="entry name" value="GTP1_OBG_dom_sf"/>
</dbReference>
<feature type="binding site" evidence="10">
    <location>
        <begin position="213"/>
        <end position="216"/>
    </location>
    <ligand>
        <name>GTP</name>
        <dbReference type="ChEBI" id="CHEBI:37565"/>
    </ligand>
</feature>
<keyword evidence="9 10" id="KW-0342">GTP-binding</keyword>
<comment type="cofactor">
    <cofactor evidence="1 10">
        <name>Mg(2+)</name>
        <dbReference type="ChEBI" id="CHEBI:18420"/>
    </cofactor>
</comment>
<dbReference type="NCBIfam" id="NF008955">
    <property type="entry name" value="PRK12297.1"/>
    <property type="match status" value="1"/>
</dbReference>
<sequence length="392" mass="43380">MKFVDEAAILVVAGDGGNGCVSFRREKYIPNGGPDGGDGGDGGDVYALADENLNTLIDYRFEKSFRAERGQNGQSRDCTGKRGKDITIKLPVGTRILDQDTGEIMGDMTRHGQRLMVAKGGFHGLGNARFKSSVNRAPRQKTDGTAGENRQLQLELLLLADVGMLGLPNAGKSTFIRAVSAAKPKVADYPFTTLVPSLGVVRMDNEQSFVVADIPGLIEGAADGAGLGIRFLKHLERCRVLLHLIDLAPVDESDPVENAKIIVKELERYSEKLAEKPRWLVFNKVDLLDADEADRRAKAIAAALDWKEQFYIISAANRHGVKALCWDVMSFINAHPKEQPVQEVEPEKVEFKWDDYHREQLEETAIEAEDDGLDDDDWDDDDEEGVETIYHR</sequence>
<keyword evidence="5 10" id="KW-0479">Metal-binding</keyword>
<dbReference type="PROSITE" id="PS51883">
    <property type="entry name" value="OBG"/>
    <property type="match status" value="1"/>
</dbReference>
<dbReference type="FunFam" id="2.70.210.12:FF:000001">
    <property type="entry name" value="GTPase Obg"/>
    <property type="match status" value="1"/>
</dbReference>
<evidence type="ECO:0000256" key="8">
    <source>
        <dbReference type="ARBA" id="ARBA00022842"/>
    </source>
</evidence>
<dbReference type="EC" id="3.6.5.-" evidence="10"/>
<name>A0A4R1NNU4_9GAMM</name>
<reference evidence="14 15" key="1">
    <citation type="submission" date="2019-02" db="EMBL/GenBank/DDBJ databases">
        <title>Investigation of anaerobic lignin degradation for improved lignocellulosic biofuels.</title>
        <authorList>
            <person name="Deangelis K."/>
        </authorList>
    </citation>
    <scope>NUCLEOTIDE SEQUENCE [LARGE SCALE GENOMIC DNA]</scope>
    <source>
        <strain evidence="14 15">159R</strain>
    </source>
</reference>
<dbReference type="OrthoDB" id="9807318at2"/>
<dbReference type="NCBIfam" id="TIGR02729">
    <property type="entry name" value="Obg_CgtA"/>
    <property type="match status" value="1"/>
</dbReference>
<keyword evidence="7 10" id="KW-0378">Hydrolase</keyword>
<feature type="binding site" evidence="10">
    <location>
        <begin position="314"/>
        <end position="316"/>
    </location>
    <ligand>
        <name>GTP</name>
        <dbReference type="ChEBI" id="CHEBI:37565"/>
    </ligand>
</feature>
<feature type="binding site" evidence="10">
    <location>
        <begin position="283"/>
        <end position="286"/>
    </location>
    <ligand>
        <name>GTP</name>
        <dbReference type="ChEBI" id="CHEBI:37565"/>
    </ligand>
</feature>
<dbReference type="RefSeq" id="WP_132925764.1">
    <property type="nucleotide sequence ID" value="NZ_SJOI01000001.1"/>
</dbReference>
<dbReference type="HAMAP" id="MF_01454">
    <property type="entry name" value="GTPase_Obg"/>
    <property type="match status" value="1"/>
</dbReference>
<evidence type="ECO:0000256" key="9">
    <source>
        <dbReference type="ARBA" id="ARBA00023134"/>
    </source>
</evidence>
<evidence type="ECO:0000313" key="14">
    <source>
        <dbReference type="EMBL" id="TCL06396.1"/>
    </source>
</evidence>
<dbReference type="InterPro" id="IPR006073">
    <property type="entry name" value="GTP-bd"/>
</dbReference>
<dbReference type="FunFam" id="3.40.50.300:FF:000185">
    <property type="entry name" value="GTPase Obg"/>
    <property type="match status" value="1"/>
</dbReference>
<dbReference type="PIRSF" id="PIRSF002401">
    <property type="entry name" value="GTP_bd_Obg/CgtA"/>
    <property type="match status" value="1"/>
</dbReference>
<evidence type="ECO:0000256" key="2">
    <source>
        <dbReference type="ARBA" id="ARBA00004496"/>
    </source>
</evidence>
<gene>
    <name evidence="10" type="primary">obg</name>
    <name evidence="14" type="ORF">EZJ58_4647</name>
</gene>
<dbReference type="Gene3D" id="3.40.50.300">
    <property type="entry name" value="P-loop containing nucleotide triphosphate hydrolases"/>
    <property type="match status" value="1"/>
</dbReference>
<dbReference type="Pfam" id="PF01018">
    <property type="entry name" value="GTP1_OBG"/>
    <property type="match status" value="1"/>
</dbReference>
<dbReference type="AlphaFoldDB" id="A0A4R1NNU4"/>
<evidence type="ECO:0000256" key="1">
    <source>
        <dbReference type="ARBA" id="ARBA00001946"/>
    </source>
</evidence>
<feature type="binding site" evidence="10">
    <location>
        <begin position="166"/>
        <end position="173"/>
    </location>
    <ligand>
        <name>GTP</name>
        <dbReference type="ChEBI" id="CHEBI:37565"/>
    </ligand>
</feature>
<dbReference type="GO" id="GO:0043022">
    <property type="term" value="F:ribosome binding"/>
    <property type="evidence" value="ECO:0007669"/>
    <property type="project" value="UniProtKB-ARBA"/>
</dbReference>
<dbReference type="GO" id="GO:0005525">
    <property type="term" value="F:GTP binding"/>
    <property type="evidence" value="ECO:0007669"/>
    <property type="project" value="UniProtKB-UniRule"/>
</dbReference>
<dbReference type="Gene3D" id="2.70.210.12">
    <property type="entry name" value="GTP1/OBG domain"/>
    <property type="match status" value="1"/>
</dbReference>
<organism evidence="14 15">
    <name type="scientific">Sodalis ligni</name>
    <dbReference type="NCBI Taxonomy" id="2697027"/>
    <lineage>
        <taxon>Bacteria</taxon>
        <taxon>Pseudomonadati</taxon>
        <taxon>Pseudomonadota</taxon>
        <taxon>Gammaproteobacteria</taxon>
        <taxon>Enterobacterales</taxon>
        <taxon>Bruguierivoracaceae</taxon>
        <taxon>Sodalis</taxon>
    </lineage>
</organism>
<dbReference type="InterPro" id="IPR014100">
    <property type="entry name" value="GTP-bd_Obg/CgtA"/>
</dbReference>
<dbReference type="Proteomes" id="UP000294555">
    <property type="component" value="Unassembled WGS sequence"/>
</dbReference>
<dbReference type="CDD" id="cd01898">
    <property type="entry name" value="Obg"/>
    <property type="match status" value="1"/>
</dbReference>
<dbReference type="InterPro" id="IPR006169">
    <property type="entry name" value="GTP1_OBG_dom"/>
</dbReference>
<dbReference type="GO" id="GO:0019003">
    <property type="term" value="F:GDP binding"/>
    <property type="evidence" value="ECO:0007669"/>
    <property type="project" value="UniProtKB-ARBA"/>
</dbReference>
<comment type="function">
    <text evidence="10">An essential GTPase which binds GTP, GDP and possibly (p)ppGpp with moderate affinity, with high nucleotide exchange rates and a fairly low GTP hydrolysis rate. Plays a role in control of the cell cycle, stress response, ribosome biogenesis and in those bacteria that undergo differentiation, in morphogenesis control.</text>
</comment>
<proteinExistence type="inferred from homology"/>
<feature type="binding site" evidence="10">
    <location>
        <begin position="191"/>
        <end position="195"/>
    </location>
    <ligand>
        <name>GTP</name>
        <dbReference type="ChEBI" id="CHEBI:37565"/>
    </ligand>
</feature>